<evidence type="ECO:0000259" key="4">
    <source>
        <dbReference type="PROSITE" id="PS50097"/>
    </source>
</evidence>
<dbReference type="InterPro" id="IPR011333">
    <property type="entry name" value="SKP1/BTB/POZ_sf"/>
</dbReference>
<gene>
    <name evidence="5" type="ORF">TSOC_004132</name>
</gene>
<dbReference type="EMBL" id="PGGS01000097">
    <property type="protein sequence ID" value="PNH09272.1"/>
    <property type="molecule type" value="Genomic_DNA"/>
</dbReference>
<dbReference type="InterPro" id="IPR011042">
    <property type="entry name" value="6-blade_b-propeller_TolB-like"/>
</dbReference>
<dbReference type="SUPFAM" id="SSF54695">
    <property type="entry name" value="POZ domain"/>
    <property type="match status" value="1"/>
</dbReference>
<organism evidence="5 6">
    <name type="scientific">Tetrabaena socialis</name>
    <dbReference type="NCBI Taxonomy" id="47790"/>
    <lineage>
        <taxon>Eukaryota</taxon>
        <taxon>Viridiplantae</taxon>
        <taxon>Chlorophyta</taxon>
        <taxon>core chlorophytes</taxon>
        <taxon>Chlorophyceae</taxon>
        <taxon>CS clade</taxon>
        <taxon>Chlamydomonadales</taxon>
        <taxon>Tetrabaenaceae</taxon>
        <taxon>Tetrabaena</taxon>
    </lineage>
</organism>
<dbReference type="SMART" id="SM00225">
    <property type="entry name" value="BTB"/>
    <property type="match status" value="1"/>
</dbReference>
<proteinExistence type="predicted"/>
<dbReference type="OrthoDB" id="534632at2759"/>
<keyword evidence="6" id="KW-1185">Reference proteome</keyword>
<name>A0A2J8A9S3_9CHLO</name>
<dbReference type="AlphaFoldDB" id="A0A2J8A9S3"/>
<comment type="caution">
    <text evidence="5">The sequence shown here is derived from an EMBL/GenBank/DDBJ whole genome shotgun (WGS) entry which is preliminary data.</text>
</comment>
<dbReference type="PANTHER" id="PTHR46231:SF1">
    <property type="entry name" value="ANKYRIN REPEAT AND BTB_POZ DOMAIN-CONTAINING PROTEIN 1"/>
    <property type="match status" value="1"/>
</dbReference>
<dbReference type="Gene3D" id="3.30.710.10">
    <property type="entry name" value="Potassium Channel Kv1.1, Chain A"/>
    <property type="match status" value="1"/>
</dbReference>
<dbReference type="Pfam" id="PF00651">
    <property type="entry name" value="BTB"/>
    <property type="match status" value="1"/>
</dbReference>
<keyword evidence="2" id="KW-0677">Repeat</keyword>
<evidence type="ECO:0000256" key="3">
    <source>
        <dbReference type="ARBA" id="ARBA00023043"/>
    </source>
</evidence>
<keyword evidence="3" id="KW-0040">ANK repeat</keyword>
<dbReference type="InterPro" id="IPR000210">
    <property type="entry name" value="BTB/POZ_dom"/>
</dbReference>
<comment type="pathway">
    <text evidence="1">Protein modification; protein ubiquitination.</text>
</comment>
<evidence type="ECO:0000256" key="2">
    <source>
        <dbReference type="ARBA" id="ARBA00022737"/>
    </source>
</evidence>
<dbReference type="GO" id="GO:0000151">
    <property type="term" value="C:ubiquitin ligase complex"/>
    <property type="evidence" value="ECO:0007669"/>
    <property type="project" value="TreeGrafter"/>
</dbReference>
<sequence length="500" mass="52002">MQSPSSQTVKVPQLRAIVSRPISGSSRGLHETLLFTGEGIFPLLGLEGDAEGLRLGPALELTGSEPALAKMDSAEHAVYDRHSGKTVVAVSGGLVALEGSSCEWLAGDGNREAYKRDAVGRQAGIGTPTRVAAGRAGLIYLADDRTHLRQMDAALAVTSLTHASSTNPLVGLAYSGSIGGLVYTIGRKQLGKLLPLRAIETIAGSTDSSASLDGPAAAARFCDIRDLASDACGNVFILDGVLLRVLRADLSVATLGAPGVQHAPNRLTVLPDGRIAFYQYGYFSGVVQVVRLPPPGTAGLCGGDAGAGGHLDGLVADLDRLLGNADGTSDVAVLVGDCAFPAHRCILAARCPYFKQLFAGGFADSAAPEVTLEDAGDPDAFAAILRHLYTGRTDHLQQGCELLRPVAVLADRLLLAALSAHAQRQLLAAVTPASVAAELVWAEEARLEWLLARLEAYFAAHVQEVARQAPGSVDELLAGCSQPGLLKRLLLLQGGVPEVE</sequence>
<evidence type="ECO:0000256" key="1">
    <source>
        <dbReference type="ARBA" id="ARBA00004906"/>
    </source>
</evidence>
<dbReference type="InterPro" id="IPR044515">
    <property type="entry name" value="ABTB1"/>
</dbReference>
<reference evidence="5 6" key="1">
    <citation type="journal article" date="2017" name="Mol. Biol. Evol.">
        <title>The 4-celled Tetrabaena socialis nuclear genome reveals the essential components for genetic control of cell number at the origin of multicellularity in the volvocine lineage.</title>
        <authorList>
            <person name="Featherston J."/>
            <person name="Arakaki Y."/>
            <person name="Hanschen E.R."/>
            <person name="Ferris P.J."/>
            <person name="Michod R.E."/>
            <person name="Olson B.J.S.C."/>
            <person name="Nozaki H."/>
            <person name="Durand P.M."/>
        </authorList>
    </citation>
    <scope>NUCLEOTIDE SEQUENCE [LARGE SCALE GENOMIC DNA]</scope>
    <source>
        <strain evidence="5 6">NIES-571</strain>
    </source>
</reference>
<dbReference type="PROSITE" id="PS50097">
    <property type="entry name" value="BTB"/>
    <property type="match status" value="1"/>
</dbReference>
<feature type="domain" description="BTB" evidence="4">
    <location>
        <begin position="329"/>
        <end position="397"/>
    </location>
</feature>
<dbReference type="Gene3D" id="2.120.10.30">
    <property type="entry name" value="TolB, C-terminal domain"/>
    <property type="match status" value="1"/>
</dbReference>
<dbReference type="Proteomes" id="UP000236333">
    <property type="component" value="Unassembled WGS sequence"/>
</dbReference>
<dbReference type="PANTHER" id="PTHR46231">
    <property type="entry name" value="ANKYRIN REPEAT AND BTB/POZ DOMAIN-CONTAINING PROTEIN 1"/>
    <property type="match status" value="1"/>
</dbReference>
<evidence type="ECO:0000313" key="5">
    <source>
        <dbReference type="EMBL" id="PNH09272.1"/>
    </source>
</evidence>
<dbReference type="GO" id="GO:0005737">
    <property type="term" value="C:cytoplasm"/>
    <property type="evidence" value="ECO:0007669"/>
    <property type="project" value="TreeGrafter"/>
</dbReference>
<protein>
    <submittedName>
        <fullName evidence="5">BTB/POZ domain-containing protein 9</fullName>
    </submittedName>
</protein>
<dbReference type="CDD" id="cd18186">
    <property type="entry name" value="BTB_POZ_ZBTB_KLHL-like"/>
    <property type="match status" value="1"/>
</dbReference>
<accession>A0A2J8A9S3</accession>
<evidence type="ECO:0000313" key="6">
    <source>
        <dbReference type="Proteomes" id="UP000236333"/>
    </source>
</evidence>